<keyword evidence="2" id="KW-1185">Reference proteome</keyword>
<evidence type="ECO:0000313" key="1">
    <source>
        <dbReference type="EMBL" id="KAJ8633399.1"/>
    </source>
</evidence>
<accession>A0ACC2LJ19</accession>
<gene>
    <name evidence="1" type="ORF">MRB53_026735</name>
</gene>
<name>A0ACC2LJ19_PERAE</name>
<reference evidence="1 2" key="1">
    <citation type="journal article" date="2022" name="Hortic Res">
        <title>A haplotype resolved chromosomal level avocado genome allows analysis of novel avocado genes.</title>
        <authorList>
            <person name="Nath O."/>
            <person name="Fletcher S.J."/>
            <person name="Hayward A."/>
            <person name="Shaw L.M."/>
            <person name="Masouleh A.K."/>
            <person name="Furtado A."/>
            <person name="Henry R.J."/>
            <person name="Mitter N."/>
        </authorList>
    </citation>
    <scope>NUCLEOTIDE SEQUENCE [LARGE SCALE GENOMIC DNA]</scope>
    <source>
        <strain evidence="2">cv. Hass</strain>
    </source>
</reference>
<protein>
    <submittedName>
        <fullName evidence="1">Uncharacterized protein</fullName>
    </submittedName>
</protein>
<comment type="caution">
    <text evidence="1">The sequence shown here is derived from an EMBL/GenBank/DDBJ whole genome shotgun (WGS) entry which is preliminary data.</text>
</comment>
<dbReference type="EMBL" id="CM056816">
    <property type="protein sequence ID" value="KAJ8633399.1"/>
    <property type="molecule type" value="Genomic_DNA"/>
</dbReference>
<organism evidence="1 2">
    <name type="scientific">Persea americana</name>
    <name type="common">Avocado</name>
    <dbReference type="NCBI Taxonomy" id="3435"/>
    <lineage>
        <taxon>Eukaryota</taxon>
        <taxon>Viridiplantae</taxon>
        <taxon>Streptophyta</taxon>
        <taxon>Embryophyta</taxon>
        <taxon>Tracheophyta</taxon>
        <taxon>Spermatophyta</taxon>
        <taxon>Magnoliopsida</taxon>
        <taxon>Magnoliidae</taxon>
        <taxon>Laurales</taxon>
        <taxon>Lauraceae</taxon>
        <taxon>Persea</taxon>
    </lineage>
</organism>
<proteinExistence type="predicted"/>
<dbReference type="Proteomes" id="UP001234297">
    <property type="component" value="Chromosome 8"/>
</dbReference>
<evidence type="ECO:0000313" key="2">
    <source>
        <dbReference type="Proteomes" id="UP001234297"/>
    </source>
</evidence>
<sequence>MAATDCNGTSKKQFTLLEIKFTKLFINGQFVDAISNALNSSFLRFFLDERTPYLPQLSAGFDNKKK</sequence>